<organism evidence="2 3">
    <name type="scientific">Trichodelitschia bisporula</name>
    <dbReference type="NCBI Taxonomy" id="703511"/>
    <lineage>
        <taxon>Eukaryota</taxon>
        <taxon>Fungi</taxon>
        <taxon>Dikarya</taxon>
        <taxon>Ascomycota</taxon>
        <taxon>Pezizomycotina</taxon>
        <taxon>Dothideomycetes</taxon>
        <taxon>Dothideomycetes incertae sedis</taxon>
        <taxon>Phaeotrichales</taxon>
        <taxon>Phaeotrichaceae</taxon>
        <taxon>Trichodelitschia</taxon>
    </lineage>
</organism>
<name>A0A6G1I5L6_9PEZI</name>
<accession>A0A6G1I5L6</accession>
<feature type="compositionally biased region" description="Polar residues" evidence="1">
    <location>
        <begin position="198"/>
        <end position="207"/>
    </location>
</feature>
<feature type="region of interest" description="Disordered" evidence="1">
    <location>
        <begin position="186"/>
        <end position="207"/>
    </location>
</feature>
<protein>
    <submittedName>
        <fullName evidence="2">Uncharacterized protein</fullName>
    </submittedName>
</protein>
<dbReference type="EMBL" id="ML996689">
    <property type="protein sequence ID" value="KAF2403359.1"/>
    <property type="molecule type" value="Genomic_DNA"/>
</dbReference>
<keyword evidence="3" id="KW-1185">Reference proteome</keyword>
<dbReference type="Proteomes" id="UP000799640">
    <property type="component" value="Unassembled WGS sequence"/>
</dbReference>
<evidence type="ECO:0000313" key="3">
    <source>
        <dbReference type="Proteomes" id="UP000799640"/>
    </source>
</evidence>
<feature type="compositionally biased region" description="Polar residues" evidence="1">
    <location>
        <begin position="128"/>
        <end position="138"/>
    </location>
</feature>
<evidence type="ECO:0000256" key="1">
    <source>
        <dbReference type="SAM" id="MobiDB-lite"/>
    </source>
</evidence>
<feature type="region of interest" description="Disordered" evidence="1">
    <location>
        <begin position="128"/>
        <end position="147"/>
    </location>
</feature>
<sequence length="207" mass="22620">MSLPGVQTFTGNYPTAARTYTQLPFLQPLPLSPSCGPTDNFYYYQSTTNSCSNSSGGRKQNYPQFPTPPQHRRNLHQFVNLVPPYSVTAPAEPTHNDVLTLTHRGFVHSTGSPSEASLITNATSLLTSTLPSPRNGSSRARRTKFTLPKSGPTNVCCPCGTLRSPINLTPSNKPSYAPVLIRQRARHARLNSPREPSRQSVLGQRGC</sequence>
<evidence type="ECO:0000313" key="2">
    <source>
        <dbReference type="EMBL" id="KAF2403359.1"/>
    </source>
</evidence>
<proteinExistence type="predicted"/>
<gene>
    <name evidence="2" type="ORF">EJ06DRAFT_579425</name>
</gene>
<dbReference type="AlphaFoldDB" id="A0A6G1I5L6"/>
<reference evidence="2" key="1">
    <citation type="journal article" date="2020" name="Stud. Mycol.">
        <title>101 Dothideomycetes genomes: a test case for predicting lifestyles and emergence of pathogens.</title>
        <authorList>
            <person name="Haridas S."/>
            <person name="Albert R."/>
            <person name="Binder M."/>
            <person name="Bloem J."/>
            <person name="Labutti K."/>
            <person name="Salamov A."/>
            <person name="Andreopoulos B."/>
            <person name="Baker S."/>
            <person name="Barry K."/>
            <person name="Bills G."/>
            <person name="Bluhm B."/>
            <person name="Cannon C."/>
            <person name="Castanera R."/>
            <person name="Culley D."/>
            <person name="Daum C."/>
            <person name="Ezra D."/>
            <person name="Gonzalez J."/>
            <person name="Henrissat B."/>
            <person name="Kuo A."/>
            <person name="Liang C."/>
            <person name="Lipzen A."/>
            <person name="Lutzoni F."/>
            <person name="Magnuson J."/>
            <person name="Mondo S."/>
            <person name="Nolan M."/>
            <person name="Ohm R."/>
            <person name="Pangilinan J."/>
            <person name="Park H.-J."/>
            <person name="Ramirez L."/>
            <person name="Alfaro M."/>
            <person name="Sun H."/>
            <person name="Tritt A."/>
            <person name="Yoshinaga Y."/>
            <person name="Zwiers L.-H."/>
            <person name="Turgeon B."/>
            <person name="Goodwin S."/>
            <person name="Spatafora J."/>
            <person name="Crous P."/>
            <person name="Grigoriev I."/>
        </authorList>
    </citation>
    <scope>NUCLEOTIDE SEQUENCE</scope>
    <source>
        <strain evidence="2">CBS 262.69</strain>
    </source>
</reference>